<keyword evidence="4" id="KW-1185">Reference proteome</keyword>
<dbReference type="InterPro" id="IPR015406">
    <property type="entry name" value="GpJ_CSF"/>
</dbReference>
<dbReference type="PANTHER" id="PTHR36251">
    <property type="entry name" value="FELS-1 PROPHAGE HOST SPECIFICITY PROTEIN-RELATED"/>
    <property type="match status" value="1"/>
</dbReference>
<sequence length="933" mass="104073">MGKTVANVVSAGLMIVGAVVTGPFGAALIAAGMAVQFAASQMYKPKLPMMGRDQSERKQMLRSSTASETVVIGHTVASGLLFFAEEEPGEQDENERITLTLALAGHPIEKIGRIWLGDDPIESFGGYVEWELHNGRAEADPFMLENCPSWKPDMIGRNMAWLRVTLKFDAEKFPYGLPNIKCEVWGKKLHDPRTGETRWSNNGALVILDYYRSYLQVPDSDIDWEAFKRAADICSEGVDTPDGGREPRYALNGAYELEESPSAILDAMHRCLSADPTYMAGKHGILVGAYNGPAVLDIHESQIIDTVTLTPEVGLRDATNAIYGTFVDAEQIYTKTDFPPIIRSEWVAEDGLEIKENIDFRFVTSPYQAQRLAHQYLRRKRLARRVQLKMNLDGYAYRPGQVVRLNLPTLGITDLEFRVIDWRFSALDGAELTLEEDGAYVYEDVIGKPFERPPFTRLPVGGVGAPMSLSFIPQTLGDVIQGILSWRNVSEVAFNRVTIYQDDRIIQTIQVPGESVNISGLVRGNYRAEVRAVNAAGAMSAPAVFEFSIQAPPPPVNVEITPGFFSLTIVPRQGDVASFGHTFEFWFSEKQLDFTHESMVINHADRLGQGNFWIKDQLKAGTTYWFYVRTINTYGKSPFIEGSGQPNDNTRELLGELGNKFMTAEAGKRLQSDMNWSNETDLILAGAQQKLSRELMVRDGENKAKISELWQVRVTDNEAWAQKLTELRTNIGNTDDNVNRIAADVIDNKQAVSNTQKAVAESTQQFQAQFKNQQAIINSKMQAEFNQSGNGYAIHSVNITIKHNGRNYNAAGMVISGEVKNGNLESYIGFSANNFAFYNPVNGRMEPFMVVKNGQLFVREAFIDMANIRQLLVGLDIKSTNYIPNQRGFRIDAKTGYIEINGSGNGYRVQIKDSGWYMFDNNGRAIIELGEFL</sequence>
<name>A0ABY9XFN5_9GAMM</name>
<reference evidence="3 4" key="1">
    <citation type="journal article" date="2023" name="Access Microbiol">
        <title>The genome of a steinernematid-associated Pseudomonas piscis bacterium encodes the biosynthesis of insect toxins.</title>
        <authorList>
            <person name="Awori R.M."/>
            <person name="Hendre P."/>
            <person name="Amugune N.O."/>
        </authorList>
    </citation>
    <scope>NUCLEOTIDE SEQUENCE [LARGE SCALE GENOMIC DNA]</scope>
    <source>
        <strain evidence="3 4">97</strain>
    </source>
</reference>
<dbReference type="InterPro" id="IPR053171">
    <property type="entry name" value="Viral_Tip_Attach_Protein"/>
</dbReference>
<gene>
    <name evidence="3" type="ORF">QL112_016135</name>
</gene>
<evidence type="ECO:0000313" key="4">
    <source>
        <dbReference type="Proteomes" id="UP001300348"/>
    </source>
</evidence>
<proteinExistence type="predicted"/>
<organism evidence="3 4">
    <name type="scientific">Xenorhabdus griffiniae</name>
    <dbReference type="NCBI Taxonomy" id="351672"/>
    <lineage>
        <taxon>Bacteria</taxon>
        <taxon>Pseudomonadati</taxon>
        <taxon>Pseudomonadota</taxon>
        <taxon>Gammaproteobacteria</taxon>
        <taxon>Enterobacterales</taxon>
        <taxon>Morganellaceae</taxon>
        <taxon>Xenorhabdus</taxon>
    </lineage>
</organism>
<dbReference type="Pfam" id="PF24489">
    <property type="entry name" value="Ig_J_second"/>
    <property type="match status" value="1"/>
</dbReference>
<dbReference type="EMBL" id="CP133647">
    <property type="protein sequence ID" value="WNH01327.1"/>
    <property type="molecule type" value="Genomic_DNA"/>
</dbReference>
<dbReference type="InterPro" id="IPR036116">
    <property type="entry name" value="FN3_sf"/>
</dbReference>
<accession>A0ABY9XFN5</accession>
<dbReference type="PANTHER" id="PTHR36251:SF2">
    <property type="entry name" value="GIFSY-2 PROPHAGE HOST SPECIFICITY PROTEIN J, PHAGE LAMBDA"/>
    <property type="match status" value="1"/>
</dbReference>
<dbReference type="InterPro" id="IPR032876">
    <property type="entry name" value="J_dom"/>
</dbReference>
<feature type="domain" description="Fibronectin type-III" evidence="2">
    <location>
        <begin position="551"/>
        <end position="653"/>
    </location>
</feature>
<dbReference type="Pfam" id="PF13550">
    <property type="entry name" value="Phage-tail_3"/>
    <property type="match status" value="1"/>
</dbReference>
<evidence type="ECO:0000313" key="3">
    <source>
        <dbReference type="EMBL" id="WNH01327.1"/>
    </source>
</evidence>
<evidence type="ECO:0000259" key="2">
    <source>
        <dbReference type="PROSITE" id="PS50853"/>
    </source>
</evidence>
<evidence type="ECO:0000256" key="1">
    <source>
        <dbReference type="SAM" id="Phobius"/>
    </source>
</evidence>
<dbReference type="Proteomes" id="UP001300348">
    <property type="component" value="Chromosome"/>
</dbReference>
<dbReference type="GeneID" id="88857118"/>
<feature type="transmembrane region" description="Helical" evidence="1">
    <location>
        <begin position="12"/>
        <end position="39"/>
    </location>
</feature>
<dbReference type="RefSeq" id="WP_282885599.1">
    <property type="nucleotide sequence ID" value="NZ_CP133479.1"/>
</dbReference>
<keyword evidence="1" id="KW-0812">Transmembrane</keyword>
<dbReference type="InterPro" id="IPR003961">
    <property type="entry name" value="FN3_dom"/>
</dbReference>
<dbReference type="PROSITE" id="PS50853">
    <property type="entry name" value="FN3"/>
    <property type="match status" value="1"/>
</dbReference>
<protein>
    <submittedName>
        <fullName evidence="3">DUF1983 domain-containing protein</fullName>
    </submittedName>
</protein>
<dbReference type="InterPro" id="IPR057587">
    <property type="entry name" value="GpJ_Ig_second"/>
</dbReference>
<keyword evidence="1" id="KW-1133">Transmembrane helix</keyword>
<dbReference type="SUPFAM" id="SSF49265">
    <property type="entry name" value="Fibronectin type III"/>
    <property type="match status" value="1"/>
</dbReference>
<keyword evidence="1" id="KW-0472">Membrane</keyword>
<dbReference type="Pfam" id="PF09327">
    <property type="entry name" value="Phage_Tail_Tip"/>
    <property type="match status" value="1"/>
</dbReference>